<accession>A0A0D9AHP4</accession>
<gene>
    <name evidence="1" type="ORF">UF78_16030</name>
</gene>
<name>A0A0D9AHP4_STUST</name>
<evidence type="ECO:0000313" key="1">
    <source>
        <dbReference type="EMBL" id="KJH80575.1"/>
    </source>
</evidence>
<dbReference type="EMBL" id="JYHV01000029">
    <property type="protein sequence ID" value="KJH80575.1"/>
    <property type="molecule type" value="Genomic_DNA"/>
</dbReference>
<dbReference type="OrthoDB" id="6961809at2"/>
<dbReference type="PATRIC" id="fig|316.101.peg.3976"/>
<proteinExistence type="predicted"/>
<dbReference type="RefSeq" id="WP_045163195.1">
    <property type="nucleotide sequence ID" value="NZ_JYHV01000029.1"/>
</dbReference>
<dbReference type="AlphaFoldDB" id="A0A0D9AHP4"/>
<reference evidence="1 2" key="1">
    <citation type="submission" date="2015-02" db="EMBL/GenBank/DDBJ databases">
        <title>Draft genome sequence of Pseudomonas stutzeri NT0128 isolated from wheat (Triticum turgidum) rhizosphere.</title>
        <authorList>
            <person name="Tovi N."/>
            <person name="Frenk S."/>
            <person name="Hadar Y."/>
            <person name="Minz D."/>
        </authorList>
    </citation>
    <scope>NUCLEOTIDE SEQUENCE [LARGE SCALE GENOMIC DNA]</scope>
    <source>
        <strain evidence="1 2">NT0128</strain>
    </source>
</reference>
<evidence type="ECO:0000313" key="2">
    <source>
        <dbReference type="Proteomes" id="UP000032487"/>
    </source>
</evidence>
<organism evidence="1 2">
    <name type="scientific">Stutzerimonas stutzeri</name>
    <name type="common">Pseudomonas stutzeri</name>
    <dbReference type="NCBI Taxonomy" id="316"/>
    <lineage>
        <taxon>Bacteria</taxon>
        <taxon>Pseudomonadati</taxon>
        <taxon>Pseudomonadota</taxon>
        <taxon>Gammaproteobacteria</taxon>
        <taxon>Pseudomonadales</taxon>
        <taxon>Pseudomonadaceae</taxon>
        <taxon>Stutzerimonas</taxon>
    </lineage>
</organism>
<comment type="caution">
    <text evidence="1">The sequence shown here is derived from an EMBL/GenBank/DDBJ whole genome shotgun (WGS) entry which is preliminary data.</text>
</comment>
<dbReference type="Proteomes" id="UP000032487">
    <property type="component" value="Unassembled WGS sequence"/>
</dbReference>
<protein>
    <submittedName>
        <fullName evidence="1">Uncharacterized protein</fullName>
    </submittedName>
</protein>
<sequence>MPANNHPPRDSILADPNALSCTIYRAHETDPDGEEKDMGDARVIITGQFEPPQEWDAKARADYFDGMPEDAFFTAVFASEAGTDSKGYFTVEADDYAAVTEQDGTISMFYVCERLDDGTYVLLREEDDGEE</sequence>